<feature type="region of interest" description="Disordered" evidence="1">
    <location>
        <begin position="72"/>
        <end position="133"/>
    </location>
</feature>
<reference evidence="2 3" key="1">
    <citation type="submission" date="2016-03" db="EMBL/GenBank/DDBJ databases">
        <title>Whole genome sequencing of Grifola frondosa 9006-11.</title>
        <authorList>
            <person name="Min B."/>
            <person name="Park H."/>
            <person name="Kim J.-G."/>
            <person name="Cho H."/>
            <person name="Oh Y.-L."/>
            <person name="Kong W.-S."/>
            <person name="Choi I.-G."/>
        </authorList>
    </citation>
    <scope>NUCLEOTIDE SEQUENCE [LARGE SCALE GENOMIC DNA]</scope>
    <source>
        <strain evidence="2 3">9006-11</strain>
    </source>
</reference>
<comment type="caution">
    <text evidence="2">The sequence shown here is derived from an EMBL/GenBank/DDBJ whole genome shotgun (WGS) entry which is preliminary data.</text>
</comment>
<feature type="region of interest" description="Disordered" evidence="1">
    <location>
        <begin position="1"/>
        <end position="28"/>
    </location>
</feature>
<feature type="compositionally biased region" description="Polar residues" evidence="1">
    <location>
        <begin position="99"/>
        <end position="110"/>
    </location>
</feature>
<evidence type="ECO:0000313" key="2">
    <source>
        <dbReference type="EMBL" id="OBZ66179.1"/>
    </source>
</evidence>
<sequence>MPVSSTPVPRLQALGNASQAKGKARASNMRMLSEDDIHIPGAYPIASGHRASAKDFIAPSISHRPASSLFNLAIPPRTSGSRTSATEPALPATKPNPGSHASGSPTSVAESTYPAAKPNHKHTPPALAVPPNRGHQMVVTSSILDLKRTIPLGTGEYTSQVLNLDAAPAHPAAPSHVRTESPVLSDAATECASPNVPTADPVDAVKPEHTVRSLADLSSLTPISVPGHSSVVVDATAGSNIDASSTQGELFGIRQDMHELGQHLARFTNALVSLASHPLEQPRSTALDAEIRASDDAPMEIDDEAEYGVIQAGDPPPPWAIAVHEDIAEVRGELRSLGQNFGRFADVLAATLISSQAPVSSDVRGPGRINPMPMDVDVDVGVDDVGGISAPDAGRVRRSFTQPVNIWFIS</sequence>
<accession>A0A1C7LQJ6</accession>
<dbReference type="EMBL" id="LUGG01000032">
    <property type="protein sequence ID" value="OBZ66179.1"/>
    <property type="molecule type" value="Genomic_DNA"/>
</dbReference>
<proteinExistence type="predicted"/>
<evidence type="ECO:0000313" key="3">
    <source>
        <dbReference type="Proteomes" id="UP000092993"/>
    </source>
</evidence>
<name>A0A1C7LQJ6_GRIFR</name>
<dbReference type="Proteomes" id="UP000092993">
    <property type="component" value="Unassembled WGS sequence"/>
</dbReference>
<gene>
    <name evidence="2" type="ORF">A0H81_13826</name>
</gene>
<protein>
    <submittedName>
        <fullName evidence="2">Uncharacterized protein</fullName>
    </submittedName>
</protein>
<evidence type="ECO:0000256" key="1">
    <source>
        <dbReference type="SAM" id="MobiDB-lite"/>
    </source>
</evidence>
<keyword evidence="3" id="KW-1185">Reference proteome</keyword>
<dbReference type="AlphaFoldDB" id="A0A1C7LQJ6"/>
<organism evidence="2 3">
    <name type="scientific">Grifola frondosa</name>
    <name type="common">Maitake</name>
    <name type="synonym">Polyporus frondosus</name>
    <dbReference type="NCBI Taxonomy" id="5627"/>
    <lineage>
        <taxon>Eukaryota</taxon>
        <taxon>Fungi</taxon>
        <taxon>Dikarya</taxon>
        <taxon>Basidiomycota</taxon>
        <taxon>Agaricomycotina</taxon>
        <taxon>Agaricomycetes</taxon>
        <taxon>Polyporales</taxon>
        <taxon>Grifolaceae</taxon>
        <taxon>Grifola</taxon>
    </lineage>
</organism>